<proteinExistence type="predicted"/>
<feature type="region of interest" description="Disordered" evidence="1">
    <location>
        <begin position="230"/>
        <end position="284"/>
    </location>
</feature>
<feature type="compositionally biased region" description="Polar residues" evidence="1">
    <location>
        <begin position="256"/>
        <end position="272"/>
    </location>
</feature>
<gene>
    <name evidence="2" type="ORF">ID875_26355</name>
</gene>
<accession>A0A927GPB7</accession>
<name>A0A927GPB7_STRGL</name>
<reference evidence="2" key="1">
    <citation type="journal article" date="2020" name="PLoS ONE">
        <title>Isolation and characterization of Streptomyces bacteriophages and Streptomyces strains encoding biosynthetic arsenals: Streptomyces strains and phages for antibiotic discovery.</title>
        <authorList>
            <person name="Montano E.T."/>
            <person name="Nideffer J.F."/>
            <person name="Brumage L."/>
            <person name="Erb M."/>
            <person name="Derman A.I."/>
            <person name="Davis J.P."/>
            <person name="Estrada E."/>
            <person name="Fu S."/>
            <person name="Le D."/>
            <person name="Vuppala A."/>
            <person name="Tran C."/>
            <person name="Luterstein E."/>
            <person name="Lakkaraju S."/>
            <person name="Panchagnula S."/>
            <person name="Ren C."/>
            <person name="Doan J."/>
            <person name="Tran S."/>
            <person name="Soriano J."/>
            <person name="Fujita Y."/>
            <person name="Gutala P."/>
            <person name="Fujii Q."/>
            <person name="Lee M."/>
            <person name="Bui A."/>
            <person name="Villarreal C."/>
            <person name="Shing S.R."/>
            <person name="Kim S."/>
            <person name="Freeman D."/>
            <person name="Racha V."/>
            <person name="Ho A."/>
            <person name="Kumar P."/>
            <person name="Falah K."/>
            <person name="Dawson T."/>
            <person name="Enustun E."/>
            <person name="Prichard A."/>
            <person name="Gomez A."/>
            <person name="Khanna K."/>
            <person name="Trigg S."/>
            <person name="Fernandez L."/>
            <person name="Pogliano K."/>
            <person name="Pogliano J."/>
        </authorList>
    </citation>
    <scope>NUCLEOTIDE SEQUENCE</scope>
    <source>
        <strain evidence="2">QF2</strain>
    </source>
</reference>
<sequence length="284" mass="30380">MLIDAFGGEQHSSVKRHGIAHAPVHGLVQATFAAYEDSEQQIVWRTVPRYGAAMPTAEGAEDLATLLSRLPGLLAGAAANVATAGQAPRNVPCTILSLDNDDRALLYQAHQIGDWVVTIDRTLGLEYFDHAGEHGRPEYVIDYAPALDSGLGHQIMVSSNSVDELRNLLGPTAQQHGIAVEERHLNSFFDQLRLLSGTSLSSWPPPPPTSAPRFSGCPWPASTWTTRTHFTTRSSSPWTHTPSSTPRRAAAPASSVTCSPSSAVTSLCSTSTRGHEPSPADSSR</sequence>
<evidence type="ECO:0000256" key="1">
    <source>
        <dbReference type="SAM" id="MobiDB-lite"/>
    </source>
</evidence>
<organism evidence="2">
    <name type="scientific">Streptomyces globisporus</name>
    <dbReference type="NCBI Taxonomy" id="1908"/>
    <lineage>
        <taxon>Bacteria</taxon>
        <taxon>Bacillati</taxon>
        <taxon>Actinomycetota</taxon>
        <taxon>Actinomycetes</taxon>
        <taxon>Kitasatosporales</taxon>
        <taxon>Streptomycetaceae</taxon>
        <taxon>Streptomyces</taxon>
    </lineage>
</organism>
<feature type="compositionally biased region" description="Low complexity" evidence="1">
    <location>
        <begin position="230"/>
        <end position="255"/>
    </location>
</feature>
<protein>
    <submittedName>
        <fullName evidence="2">Uncharacterized protein</fullName>
    </submittedName>
</protein>
<evidence type="ECO:0000313" key="2">
    <source>
        <dbReference type="EMBL" id="MBD2830315.1"/>
    </source>
</evidence>
<comment type="caution">
    <text evidence="2">The sequence shown here is derived from an EMBL/GenBank/DDBJ whole genome shotgun (WGS) entry which is preliminary data.</text>
</comment>
<feature type="compositionally biased region" description="Basic and acidic residues" evidence="1">
    <location>
        <begin position="273"/>
        <end position="284"/>
    </location>
</feature>
<dbReference type="AlphaFoldDB" id="A0A927GPB7"/>
<dbReference type="EMBL" id="JACWUS010000014">
    <property type="protein sequence ID" value="MBD2830315.1"/>
    <property type="molecule type" value="Genomic_DNA"/>
</dbReference>